<accession>A0ABY5PDI8</accession>
<evidence type="ECO:0000313" key="2">
    <source>
        <dbReference type="EMBL" id="UUY02575.1"/>
    </source>
</evidence>
<evidence type="ECO:0000256" key="1">
    <source>
        <dbReference type="SAM" id="Phobius"/>
    </source>
</evidence>
<keyword evidence="1" id="KW-0812">Transmembrane</keyword>
<evidence type="ECO:0000313" key="3">
    <source>
        <dbReference type="Proteomes" id="UP001058860"/>
    </source>
</evidence>
<dbReference type="RefSeq" id="WP_353863102.1">
    <property type="nucleotide sequence ID" value="NZ_CP088295.1"/>
</dbReference>
<protein>
    <submittedName>
        <fullName evidence="2">Uncharacterized protein</fullName>
    </submittedName>
</protein>
<keyword evidence="1" id="KW-0472">Membrane</keyword>
<dbReference type="EMBL" id="CP088295">
    <property type="protein sequence ID" value="UUY02575.1"/>
    <property type="molecule type" value="Genomic_DNA"/>
</dbReference>
<proteinExistence type="predicted"/>
<keyword evidence="1" id="KW-1133">Transmembrane helix</keyword>
<name>A0ABY5PDI8_9ACTN</name>
<keyword evidence="3" id="KW-1185">Reference proteome</keyword>
<organism evidence="2 3">
    <name type="scientific">Svornostia abyssi</name>
    <dbReference type="NCBI Taxonomy" id="2898438"/>
    <lineage>
        <taxon>Bacteria</taxon>
        <taxon>Bacillati</taxon>
        <taxon>Actinomycetota</taxon>
        <taxon>Thermoleophilia</taxon>
        <taxon>Solirubrobacterales</taxon>
        <taxon>Baekduiaceae</taxon>
        <taxon>Svornostia</taxon>
    </lineage>
</organism>
<gene>
    <name evidence="2" type="ORF">LRS13_18025</name>
</gene>
<dbReference type="Proteomes" id="UP001058860">
    <property type="component" value="Chromosome"/>
</dbReference>
<reference evidence="3" key="1">
    <citation type="submission" date="2021-11" db="EMBL/GenBank/DDBJ databases">
        <title>Cultivation dependent microbiological survey of springs from the worlds oldest radium mine currently devoted to the extraction of radon-saturated water.</title>
        <authorList>
            <person name="Kapinusova G."/>
            <person name="Smrhova T."/>
            <person name="Strejcek M."/>
            <person name="Suman J."/>
            <person name="Jani K."/>
            <person name="Pajer P."/>
            <person name="Uhlik O."/>
        </authorList>
    </citation>
    <scope>NUCLEOTIDE SEQUENCE [LARGE SCALE GENOMIC DNA]</scope>
    <source>
        <strain evidence="3">J379</strain>
    </source>
</reference>
<feature type="transmembrane region" description="Helical" evidence="1">
    <location>
        <begin position="12"/>
        <end position="37"/>
    </location>
</feature>
<sequence>MLVAVGMAVGLATIAGSGGSLTAAGIIWLILLGLFLIRGRDFDVVFGLGLATSLLTQAFPDGWIQWAVAPVVAVGLTWLLADEPNDDAAGA</sequence>